<dbReference type="AlphaFoldDB" id="A0A4C1Z6Q1"/>
<name>A0A4C1Z6Q1_EUMVA</name>
<evidence type="ECO:0000256" key="1">
    <source>
        <dbReference type="SAM" id="MobiDB-lite"/>
    </source>
</evidence>
<gene>
    <name evidence="2" type="ORF">EVAR_65646_1</name>
</gene>
<sequence>MTTPILRVRADAVSLDAAPRRTSHLYHFHVRFRRILGPPVDRRPPGRSPGRFEGTSCPTCTQPDARERRNPVFAVPRSGKETRAQTSGNRVASGEPSRWSLRDVIL</sequence>
<dbReference type="EMBL" id="BGZK01001626">
    <property type="protein sequence ID" value="GBP83558.1"/>
    <property type="molecule type" value="Genomic_DNA"/>
</dbReference>
<dbReference type="Proteomes" id="UP000299102">
    <property type="component" value="Unassembled WGS sequence"/>
</dbReference>
<reference evidence="2 3" key="1">
    <citation type="journal article" date="2019" name="Commun. Biol.">
        <title>The bagworm genome reveals a unique fibroin gene that provides high tensile strength.</title>
        <authorList>
            <person name="Kono N."/>
            <person name="Nakamura H."/>
            <person name="Ohtoshi R."/>
            <person name="Tomita M."/>
            <person name="Numata K."/>
            <person name="Arakawa K."/>
        </authorList>
    </citation>
    <scope>NUCLEOTIDE SEQUENCE [LARGE SCALE GENOMIC DNA]</scope>
</reference>
<feature type="region of interest" description="Disordered" evidence="1">
    <location>
        <begin position="37"/>
        <end position="106"/>
    </location>
</feature>
<comment type="caution">
    <text evidence="2">The sequence shown here is derived from an EMBL/GenBank/DDBJ whole genome shotgun (WGS) entry which is preliminary data.</text>
</comment>
<keyword evidence="3" id="KW-1185">Reference proteome</keyword>
<evidence type="ECO:0000313" key="3">
    <source>
        <dbReference type="Proteomes" id="UP000299102"/>
    </source>
</evidence>
<organism evidence="2 3">
    <name type="scientific">Eumeta variegata</name>
    <name type="common">Bagworm moth</name>
    <name type="synonym">Eumeta japonica</name>
    <dbReference type="NCBI Taxonomy" id="151549"/>
    <lineage>
        <taxon>Eukaryota</taxon>
        <taxon>Metazoa</taxon>
        <taxon>Ecdysozoa</taxon>
        <taxon>Arthropoda</taxon>
        <taxon>Hexapoda</taxon>
        <taxon>Insecta</taxon>
        <taxon>Pterygota</taxon>
        <taxon>Neoptera</taxon>
        <taxon>Endopterygota</taxon>
        <taxon>Lepidoptera</taxon>
        <taxon>Glossata</taxon>
        <taxon>Ditrysia</taxon>
        <taxon>Tineoidea</taxon>
        <taxon>Psychidae</taxon>
        <taxon>Oiketicinae</taxon>
        <taxon>Eumeta</taxon>
    </lineage>
</organism>
<accession>A0A4C1Z6Q1</accession>
<evidence type="ECO:0000313" key="2">
    <source>
        <dbReference type="EMBL" id="GBP83558.1"/>
    </source>
</evidence>
<proteinExistence type="predicted"/>
<protein>
    <submittedName>
        <fullName evidence="2">Uncharacterized protein</fullName>
    </submittedName>
</protein>